<feature type="domain" description="Fatty acid hydroxylase" evidence="6">
    <location>
        <begin position="91"/>
        <end position="228"/>
    </location>
</feature>
<dbReference type="Proteomes" id="UP000256405">
    <property type="component" value="Unassembled WGS sequence"/>
</dbReference>
<reference evidence="7 8" key="1">
    <citation type="submission" date="2018-08" db="EMBL/GenBank/DDBJ databases">
        <title>Genomic Encyclopedia of Archaeal and Bacterial Type Strains, Phase II (KMG-II): from individual species to whole genera.</title>
        <authorList>
            <person name="Goeker M."/>
        </authorList>
    </citation>
    <scope>NUCLEOTIDE SEQUENCE [LARGE SCALE GENOMIC DNA]</scope>
    <source>
        <strain evidence="7 8">DSM 15986</strain>
    </source>
</reference>
<feature type="transmembrane region" description="Helical" evidence="5">
    <location>
        <begin position="77"/>
        <end position="97"/>
    </location>
</feature>
<keyword evidence="8" id="KW-1185">Reference proteome</keyword>
<dbReference type="GO" id="GO:0016020">
    <property type="term" value="C:membrane"/>
    <property type="evidence" value="ECO:0007669"/>
    <property type="project" value="UniProtKB-SubCell"/>
</dbReference>
<proteinExistence type="predicted"/>
<sequence>MKTLEYLLSIDLNYIVIGLIVIFFTLEQVLSTQFSFQKRGRHFWNSFLFQVVFFIGNLFWAIAFVFCIQWLNEKEFGLFFLVELPVWLKLVLGVLLLDLATYWFHRISHVVPVLWRFHRVHHSDTTMDSSTYFRAHPIEVFFWFGSAPILMAGIFGLDLLAVGLYFLVVTPFVIIEHCNLRFPSWLDNTVGLVITTPNLHKIHHDQDQNFTDSNFADIFILWDRIFGTYTYKPADQVKFGLKEFEKEEKQTFWYLLRSPFIRIERNGKDGLEKK</sequence>
<dbReference type="EMBL" id="QUNF01000005">
    <property type="protein sequence ID" value="REG91054.1"/>
    <property type="molecule type" value="Genomic_DNA"/>
</dbReference>
<evidence type="ECO:0000256" key="2">
    <source>
        <dbReference type="ARBA" id="ARBA00022692"/>
    </source>
</evidence>
<dbReference type="GO" id="GO:0016491">
    <property type="term" value="F:oxidoreductase activity"/>
    <property type="evidence" value="ECO:0007669"/>
    <property type="project" value="InterPro"/>
</dbReference>
<dbReference type="Pfam" id="PF04116">
    <property type="entry name" value="FA_hydroxylase"/>
    <property type="match status" value="1"/>
</dbReference>
<comment type="caution">
    <text evidence="7">The sequence shown here is derived from an EMBL/GenBank/DDBJ whole genome shotgun (WGS) entry which is preliminary data.</text>
</comment>
<organism evidence="7 8">
    <name type="scientific">Algoriphagus antarcticus</name>
    <dbReference type="NCBI Taxonomy" id="238540"/>
    <lineage>
        <taxon>Bacteria</taxon>
        <taxon>Pseudomonadati</taxon>
        <taxon>Bacteroidota</taxon>
        <taxon>Cytophagia</taxon>
        <taxon>Cytophagales</taxon>
        <taxon>Cyclobacteriaceae</taxon>
        <taxon>Algoriphagus</taxon>
    </lineage>
</organism>
<dbReference type="RefSeq" id="WP_086539559.1">
    <property type="nucleotide sequence ID" value="NZ_MSSW01000002.1"/>
</dbReference>
<feature type="transmembrane region" description="Helical" evidence="5">
    <location>
        <begin position="47"/>
        <end position="71"/>
    </location>
</feature>
<feature type="transmembrane region" description="Helical" evidence="5">
    <location>
        <begin position="6"/>
        <end position="26"/>
    </location>
</feature>
<dbReference type="InterPro" id="IPR006694">
    <property type="entry name" value="Fatty_acid_hydroxylase"/>
</dbReference>
<evidence type="ECO:0000256" key="5">
    <source>
        <dbReference type="SAM" id="Phobius"/>
    </source>
</evidence>
<dbReference type="GO" id="GO:0005506">
    <property type="term" value="F:iron ion binding"/>
    <property type="evidence" value="ECO:0007669"/>
    <property type="project" value="InterPro"/>
</dbReference>
<evidence type="ECO:0000313" key="8">
    <source>
        <dbReference type="Proteomes" id="UP000256405"/>
    </source>
</evidence>
<evidence type="ECO:0000313" key="7">
    <source>
        <dbReference type="EMBL" id="REG91054.1"/>
    </source>
</evidence>
<keyword evidence="2 5" id="KW-0812">Transmembrane</keyword>
<protein>
    <submittedName>
        <fullName evidence="7">Sterol desaturase/sphingolipid hydroxylase (Fatty acid hydroxylase superfamily)</fullName>
    </submittedName>
</protein>
<dbReference type="AlphaFoldDB" id="A0A3E0DY85"/>
<dbReference type="GO" id="GO:0008610">
    <property type="term" value="P:lipid biosynthetic process"/>
    <property type="evidence" value="ECO:0007669"/>
    <property type="project" value="InterPro"/>
</dbReference>
<dbReference type="PANTHER" id="PTHR11863">
    <property type="entry name" value="STEROL DESATURASE"/>
    <property type="match status" value="1"/>
</dbReference>
<accession>A0A3E0DY85</accession>
<keyword evidence="4 5" id="KW-0472">Membrane</keyword>
<dbReference type="InterPro" id="IPR050307">
    <property type="entry name" value="Sterol_Desaturase_Related"/>
</dbReference>
<dbReference type="OrthoDB" id="9770329at2"/>
<name>A0A3E0DY85_9BACT</name>
<evidence type="ECO:0000256" key="1">
    <source>
        <dbReference type="ARBA" id="ARBA00004370"/>
    </source>
</evidence>
<evidence type="ECO:0000256" key="4">
    <source>
        <dbReference type="ARBA" id="ARBA00023136"/>
    </source>
</evidence>
<evidence type="ECO:0000256" key="3">
    <source>
        <dbReference type="ARBA" id="ARBA00022989"/>
    </source>
</evidence>
<comment type="subcellular location">
    <subcellularLocation>
        <location evidence="1">Membrane</location>
    </subcellularLocation>
</comment>
<evidence type="ECO:0000259" key="6">
    <source>
        <dbReference type="Pfam" id="PF04116"/>
    </source>
</evidence>
<feature type="transmembrane region" description="Helical" evidence="5">
    <location>
        <begin position="140"/>
        <end position="168"/>
    </location>
</feature>
<keyword evidence="3 5" id="KW-1133">Transmembrane helix</keyword>
<gene>
    <name evidence="7" type="ORF">C8N25_105166</name>
</gene>